<dbReference type="Proteomes" id="UP000292957">
    <property type="component" value="Unassembled WGS sequence"/>
</dbReference>
<reference evidence="1" key="1">
    <citation type="submission" date="2019-01" db="EMBL/GenBank/DDBJ databases">
        <title>Draft genome sequences of three monokaryotic isolates of the white-rot basidiomycete fungus Dichomitus squalens.</title>
        <authorList>
            <consortium name="DOE Joint Genome Institute"/>
            <person name="Lopez S.C."/>
            <person name="Andreopoulos B."/>
            <person name="Pangilinan J."/>
            <person name="Lipzen A."/>
            <person name="Riley R."/>
            <person name="Ahrendt S."/>
            <person name="Ng V."/>
            <person name="Barry K."/>
            <person name="Daum C."/>
            <person name="Grigoriev I.V."/>
            <person name="Hilden K.S."/>
            <person name="Makela M.R."/>
            <person name="de Vries R.P."/>
        </authorList>
    </citation>
    <scope>NUCLEOTIDE SEQUENCE [LARGE SCALE GENOMIC DNA]</scope>
    <source>
        <strain evidence="1">OM18370.1</strain>
    </source>
</reference>
<organism evidence="1">
    <name type="scientific">Dichomitus squalens</name>
    <dbReference type="NCBI Taxonomy" id="114155"/>
    <lineage>
        <taxon>Eukaryota</taxon>
        <taxon>Fungi</taxon>
        <taxon>Dikarya</taxon>
        <taxon>Basidiomycota</taxon>
        <taxon>Agaricomycotina</taxon>
        <taxon>Agaricomycetes</taxon>
        <taxon>Polyporales</taxon>
        <taxon>Polyporaceae</taxon>
        <taxon>Dichomitus</taxon>
    </lineage>
</organism>
<accession>A0A4Q9MJ11</accession>
<sequence>MRAPLGTQGRFFLYAAAPVLPREHSVDRQRTDTMSLSRMIGASVRSESSVYPKWPGREGVWVGWLCTRLVRLVERAHLRLRRATDAFP</sequence>
<dbReference type="AlphaFoldDB" id="A0A4Q9MJ11"/>
<gene>
    <name evidence="1" type="ORF">BD311DRAFT_760248</name>
</gene>
<name>A0A4Q9MJ11_9APHY</name>
<protein>
    <submittedName>
        <fullName evidence="1">Uncharacterized protein</fullName>
    </submittedName>
</protein>
<dbReference type="EMBL" id="ML143431">
    <property type="protein sequence ID" value="TBU27520.1"/>
    <property type="molecule type" value="Genomic_DNA"/>
</dbReference>
<proteinExistence type="predicted"/>
<evidence type="ECO:0000313" key="1">
    <source>
        <dbReference type="EMBL" id="TBU27520.1"/>
    </source>
</evidence>